<dbReference type="GO" id="GO:0006310">
    <property type="term" value="P:DNA recombination"/>
    <property type="evidence" value="ECO:0007669"/>
    <property type="project" value="UniProtKB-KW"/>
</dbReference>
<dbReference type="InterPro" id="IPR013762">
    <property type="entry name" value="Integrase-like_cat_sf"/>
</dbReference>
<feature type="domain" description="Core-binding (CB)" evidence="9">
    <location>
        <begin position="64"/>
        <end position="154"/>
    </location>
</feature>
<evidence type="ECO:0000256" key="1">
    <source>
        <dbReference type="ARBA" id="ARBA00003283"/>
    </source>
</evidence>
<dbReference type="Pfam" id="PF00589">
    <property type="entry name" value="Phage_integrase"/>
    <property type="match status" value="1"/>
</dbReference>
<keyword evidence="11" id="KW-1185">Reference proteome</keyword>
<dbReference type="InterPro" id="IPR002104">
    <property type="entry name" value="Integrase_catalytic"/>
</dbReference>
<dbReference type="GO" id="GO:0015074">
    <property type="term" value="P:DNA integration"/>
    <property type="evidence" value="ECO:0007669"/>
    <property type="project" value="UniProtKB-KW"/>
</dbReference>
<reference evidence="10 11" key="1">
    <citation type="journal article" date="2012" name="BMC Genomics">
        <title>Genome-guided analysis of physiological and morphological traits of the fermentative acetate oxidizer Thermacetogenium phaeum.</title>
        <authorList>
            <person name="Oehler D."/>
            <person name="Poehlein A."/>
            <person name="Leimbach A."/>
            <person name="Muller N."/>
            <person name="Daniel R."/>
            <person name="Gottschalk G."/>
            <person name="Schink B."/>
        </authorList>
    </citation>
    <scope>NUCLEOTIDE SEQUENCE [LARGE SCALE GENOMIC DNA]</scope>
    <source>
        <strain evidence="11">ATCC BAA-254 / DSM 26808 / PB</strain>
    </source>
</reference>
<gene>
    <name evidence="10" type="ordered locus">Tph_c21970</name>
</gene>
<dbReference type="Gene3D" id="1.10.443.10">
    <property type="entry name" value="Intergrase catalytic core"/>
    <property type="match status" value="1"/>
</dbReference>
<dbReference type="CDD" id="cd01189">
    <property type="entry name" value="INT_ICEBs1_C_like"/>
    <property type="match status" value="1"/>
</dbReference>
<evidence type="ECO:0000259" key="9">
    <source>
        <dbReference type="PROSITE" id="PS51900"/>
    </source>
</evidence>
<dbReference type="STRING" id="1089553.Tph_c21970"/>
<evidence type="ECO:0000256" key="5">
    <source>
        <dbReference type="ARBA" id="ARBA00023172"/>
    </source>
</evidence>
<evidence type="ECO:0000256" key="4">
    <source>
        <dbReference type="ARBA" id="ARBA00023125"/>
    </source>
</evidence>
<dbReference type="InterPro" id="IPR010998">
    <property type="entry name" value="Integrase_recombinase_N"/>
</dbReference>
<dbReference type="SUPFAM" id="SSF56349">
    <property type="entry name" value="DNA breaking-rejoining enzymes"/>
    <property type="match status" value="1"/>
</dbReference>
<sequence>MEGSIEKRGKNTWRIRYELPRDPKTGKRRQGSRTVHGTKKDAEKVLRDILTQIDQGTHIEPSDLPLEKFLNQWLQMHRANIRDKTFYRYESIIRNHINPTLGKIPLSKLTPYHIQCLYTEKLAGNRSDGEKGGLSKASVRYIHSVLHKALETAVNLDMIPRNPADKVHPPSPEDIEITPLTEEIARFLDAAKGNRFEALFITVLGTGLRRGEVLGLRWEDIDLQNGLLTDQRTLETAKGKLQFVPPKTKTSKRTILLPSSVVEALKKHRIQQMRHKLRLGPMYEDQGLVFPSETGTPLNPDNLDRYFKPILKKAGLPNIHFHDLRHTHATLLIKRGEDIKMVSQRLGHSDVAFTIRVYHHVMPNVEREAMLRFDEVLQGSGQKNRTGY</sequence>
<keyword evidence="4 6" id="KW-0238">DNA-binding</keyword>
<dbReference type="KEGG" id="tpz:Tph_c21970"/>
<feature type="domain" description="Tyr recombinase" evidence="8">
    <location>
        <begin position="173"/>
        <end position="371"/>
    </location>
</feature>
<dbReference type="InterPro" id="IPR011010">
    <property type="entry name" value="DNA_brk_join_enz"/>
</dbReference>
<dbReference type="HOGENOM" id="CLU_027562_17_1_9"/>
<evidence type="ECO:0000256" key="7">
    <source>
        <dbReference type="SAM" id="MobiDB-lite"/>
    </source>
</evidence>
<evidence type="ECO:0000256" key="3">
    <source>
        <dbReference type="ARBA" id="ARBA00022908"/>
    </source>
</evidence>
<evidence type="ECO:0000256" key="2">
    <source>
        <dbReference type="ARBA" id="ARBA00008857"/>
    </source>
</evidence>
<accession>K4LWM3</accession>
<comment type="function">
    <text evidence="1">Site-specific tyrosine recombinase, which acts by catalyzing the cutting and rejoining of the recombining DNA molecules.</text>
</comment>
<feature type="region of interest" description="Disordered" evidence="7">
    <location>
        <begin position="19"/>
        <end position="40"/>
    </location>
</feature>
<dbReference type="PROSITE" id="PS51900">
    <property type="entry name" value="CB"/>
    <property type="match status" value="1"/>
</dbReference>
<dbReference type="Gene3D" id="1.10.150.130">
    <property type="match status" value="1"/>
</dbReference>
<dbReference type="Proteomes" id="UP000000467">
    <property type="component" value="Chromosome"/>
</dbReference>
<proteinExistence type="inferred from homology"/>
<dbReference type="PANTHER" id="PTHR30349">
    <property type="entry name" value="PHAGE INTEGRASE-RELATED"/>
    <property type="match status" value="1"/>
</dbReference>
<evidence type="ECO:0000313" key="10">
    <source>
        <dbReference type="EMBL" id="AFV12389.1"/>
    </source>
</evidence>
<dbReference type="AlphaFoldDB" id="K4LWM3"/>
<dbReference type="PANTHER" id="PTHR30349:SF64">
    <property type="entry name" value="PROPHAGE INTEGRASE INTD-RELATED"/>
    <property type="match status" value="1"/>
</dbReference>
<evidence type="ECO:0000259" key="8">
    <source>
        <dbReference type="PROSITE" id="PS51898"/>
    </source>
</evidence>
<keyword evidence="3" id="KW-0229">DNA integration</keyword>
<dbReference type="RefSeq" id="WP_015051263.1">
    <property type="nucleotide sequence ID" value="NC_018870.1"/>
</dbReference>
<dbReference type="eggNOG" id="COG0582">
    <property type="taxonomic scope" value="Bacteria"/>
</dbReference>
<dbReference type="PROSITE" id="PS51898">
    <property type="entry name" value="TYR_RECOMBINASE"/>
    <property type="match status" value="1"/>
</dbReference>
<protein>
    <submittedName>
        <fullName evidence="10">Tyrosine recombinase, xerC-like protein</fullName>
    </submittedName>
</protein>
<dbReference type="Pfam" id="PF14657">
    <property type="entry name" value="Arm-DNA-bind_4"/>
    <property type="match status" value="1"/>
</dbReference>
<dbReference type="Pfam" id="PF14659">
    <property type="entry name" value="Phage_int_SAM_3"/>
    <property type="match status" value="1"/>
</dbReference>
<keyword evidence="5" id="KW-0233">DNA recombination</keyword>
<dbReference type="EMBL" id="CP003732">
    <property type="protein sequence ID" value="AFV12389.1"/>
    <property type="molecule type" value="Genomic_DNA"/>
</dbReference>
<dbReference type="GO" id="GO:0003677">
    <property type="term" value="F:DNA binding"/>
    <property type="evidence" value="ECO:0007669"/>
    <property type="project" value="UniProtKB-UniRule"/>
</dbReference>
<evidence type="ECO:0000313" key="11">
    <source>
        <dbReference type="Proteomes" id="UP000000467"/>
    </source>
</evidence>
<dbReference type="InterPro" id="IPR044068">
    <property type="entry name" value="CB"/>
</dbReference>
<comment type="similarity">
    <text evidence="2">Belongs to the 'phage' integrase family.</text>
</comment>
<dbReference type="InterPro" id="IPR050090">
    <property type="entry name" value="Tyrosine_recombinase_XerCD"/>
</dbReference>
<dbReference type="InterPro" id="IPR028259">
    <property type="entry name" value="AP2-like_int_N"/>
</dbReference>
<dbReference type="OrthoDB" id="9785687at2"/>
<evidence type="ECO:0000256" key="6">
    <source>
        <dbReference type="PROSITE-ProRule" id="PRU01248"/>
    </source>
</evidence>
<organism evidence="10 11">
    <name type="scientific">Thermacetogenium phaeum (strain ATCC BAA-254 / DSM 26808 / PB)</name>
    <dbReference type="NCBI Taxonomy" id="1089553"/>
    <lineage>
        <taxon>Bacteria</taxon>
        <taxon>Bacillati</taxon>
        <taxon>Bacillota</taxon>
        <taxon>Clostridia</taxon>
        <taxon>Thermoanaerobacterales</taxon>
        <taxon>Thermoanaerobacteraceae</taxon>
        <taxon>Thermacetogenium</taxon>
    </lineage>
</organism>
<name>K4LWM3_THEPS</name>
<dbReference type="InterPro" id="IPR004107">
    <property type="entry name" value="Integrase_SAM-like_N"/>
</dbReference>